<dbReference type="EMBL" id="JBGFFX010000001">
    <property type="protein sequence ID" value="MEY8769330.1"/>
    <property type="molecule type" value="Genomic_DNA"/>
</dbReference>
<evidence type="ECO:0000259" key="2">
    <source>
        <dbReference type="Pfam" id="PF00296"/>
    </source>
</evidence>
<evidence type="ECO:0000313" key="3">
    <source>
        <dbReference type="EMBL" id="MEY8769330.1"/>
    </source>
</evidence>
<comment type="caution">
    <text evidence="3">The sequence shown here is derived from an EMBL/GenBank/DDBJ whole genome shotgun (WGS) entry which is preliminary data.</text>
</comment>
<dbReference type="RefSeq" id="WP_369894725.1">
    <property type="nucleotide sequence ID" value="NZ_JBGFFX010000001.1"/>
</dbReference>
<dbReference type="InterPro" id="IPR019949">
    <property type="entry name" value="CmoO-like"/>
</dbReference>
<dbReference type="NCBIfam" id="TIGR03558">
    <property type="entry name" value="oxido_grp_1"/>
    <property type="match status" value="1"/>
</dbReference>
<dbReference type="GO" id="GO:0016491">
    <property type="term" value="F:oxidoreductase activity"/>
    <property type="evidence" value="ECO:0007669"/>
    <property type="project" value="UniProtKB-KW"/>
</dbReference>
<accession>A0ABV4E335</accession>
<dbReference type="PANTHER" id="PTHR30137">
    <property type="entry name" value="LUCIFERASE-LIKE MONOOXYGENASE"/>
    <property type="match status" value="1"/>
</dbReference>
<keyword evidence="4" id="KW-1185">Reference proteome</keyword>
<reference evidence="3 4" key="1">
    <citation type="submission" date="2024-07" db="EMBL/GenBank/DDBJ databases">
        <authorList>
            <person name="Hebao G."/>
        </authorList>
    </citation>
    <scope>NUCLEOTIDE SEQUENCE [LARGE SCALE GENOMIC DNA]</scope>
    <source>
        <strain evidence="3 4">ACCC 02193</strain>
    </source>
</reference>
<comment type="similarity">
    <text evidence="1">To bacterial alkanal monooxygenase alpha and beta chains.</text>
</comment>
<protein>
    <submittedName>
        <fullName evidence="3">MsnO8 family LLM class oxidoreductase</fullName>
        <ecNumber evidence="3">1.-.-.-</ecNumber>
    </submittedName>
</protein>
<feature type="domain" description="Luciferase-like" evidence="2">
    <location>
        <begin position="16"/>
        <end position="296"/>
    </location>
</feature>
<dbReference type="Proteomes" id="UP001565243">
    <property type="component" value="Unassembled WGS sequence"/>
</dbReference>
<dbReference type="Pfam" id="PF00296">
    <property type="entry name" value="Bac_luciferase"/>
    <property type="match status" value="1"/>
</dbReference>
<dbReference type="EC" id="1.-.-.-" evidence="3"/>
<sequence length="325" mass="34937">MSYQLSLLDQSPVEEGQTPQAALAATLAFARTAERLGYHRLWVSEHHDNERLAGSSPEVLIAWLLAHTSRLRIGSGGVMLQHYSPYKVAENFHLLASLATGRVDLGVGKAPGGLPLSTKALQGELAGQKDFPALLAQLTRYLDAVTEPASGEAARALPAPSHSPSRFLLGASAESARLAAHLGWNFVYAGFINASEQAMREAVLTFHEYAQQGKALISLAALAADTTEEAASLLAEQHNYRVTLGERHVTVGSEAQALAFVQQAGAADYRIEKQALNVLHGTADVIHQRLAALQQSLKVDEFILHTPLSNPARRLRSITLLAGQH</sequence>
<evidence type="ECO:0000256" key="1">
    <source>
        <dbReference type="ARBA" id="ARBA00007789"/>
    </source>
</evidence>
<dbReference type="SUPFAM" id="SSF51679">
    <property type="entry name" value="Bacterial luciferase-like"/>
    <property type="match status" value="1"/>
</dbReference>
<dbReference type="InterPro" id="IPR011251">
    <property type="entry name" value="Luciferase-like_dom"/>
</dbReference>
<dbReference type="InterPro" id="IPR050766">
    <property type="entry name" value="Bact_Lucif_Oxidored"/>
</dbReference>
<name>A0ABV4E335_9GAMM</name>
<gene>
    <name evidence="3" type="ORF">AB6T85_02590</name>
</gene>
<dbReference type="PANTHER" id="PTHR30137:SF20">
    <property type="entry name" value="N-ACETYL-S-ALKYLCYSTEINE MONOOXYGENASE"/>
    <property type="match status" value="1"/>
</dbReference>
<dbReference type="InterPro" id="IPR036661">
    <property type="entry name" value="Luciferase-like_sf"/>
</dbReference>
<proteinExistence type="predicted"/>
<evidence type="ECO:0000313" key="4">
    <source>
        <dbReference type="Proteomes" id="UP001565243"/>
    </source>
</evidence>
<dbReference type="Gene3D" id="3.20.20.30">
    <property type="entry name" value="Luciferase-like domain"/>
    <property type="match status" value="1"/>
</dbReference>
<organism evidence="3 4">
    <name type="scientific">Erwinia aeris</name>
    <dbReference type="NCBI Taxonomy" id="3239803"/>
    <lineage>
        <taxon>Bacteria</taxon>
        <taxon>Pseudomonadati</taxon>
        <taxon>Pseudomonadota</taxon>
        <taxon>Gammaproteobacteria</taxon>
        <taxon>Enterobacterales</taxon>
        <taxon>Erwiniaceae</taxon>
        <taxon>Erwinia</taxon>
    </lineage>
</organism>
<keyword evidence="3" id="KW-0560">Oxidoreductase</keyword>